<proteinExistence type="predicted"/>
<name>A0A9W4JNG8_9EURO</name>
<dbReference type="EMBL" id="CAJVPA010000217">
    <property type="protein sequence ID" value="CAG8410937.1"/>
    <property type="molecule type" value="Genomic_DNA"/>
</dbReference>
<reference evidence="1" key="1">
    <citation type="submission" date="2021-07" db="EMBL/GenBank/DDBJ databases">
        <authorList>
            <person name="Branca A.L. A."/>
        </authorList>
    </citation>
    <scope>NUCLEOTIDE SEQUENCE</scope>
</reference>
<dbReference type="OrthoDB" id="5598852at2759"/>
<sequence>MGSETPQEYSLDEEIVYFFSTTSATKSSCDARAQELVGGSVVPVAVQGNCSYTVYAGSTHVVQFRLKSLDLDTKMSTLAGEIYGSLIPSATFHGHIGEQGIDGKEPLRVYVMNRVKGISHLDFILGHNFPENSFEYCTWRENLISDLGEFLGLSWKHPRNISSSDREATIWRYEKDLRQLLDALPSRFRPIIQQSIDSLPAVFFTSYGPYSQGFRRQ</sequence>
<evidence type="ECO:0000313" key="2">
    <source>
        <dbReference type="Proteomes" id="UP001152646"/>
    </source>
</evidence>
<dbReference type="Proteomes" id="UP001152646">
    <property type="component" value="Unassembled WGS sequence"/>
</dbReference>
<comment type="caution">
    <text evidence="1">The sequence shown here is derived from an EMBL/GenBank/DDBJ whole genome shotgun (WGS) entry which is preliminary data.</text>
</comment>
<accession>A0A9W4JNG8</accession>
<evidence type="ECO:0000313" key="1">
    <source>
        <dbReference type="EMBL" id="CAG8410937.1"/>
    </source>
</evidence>
<gene>
    <name evidence="1" type="ORF">PSALAMII_LOCUS9178</name>
</gene>
<dbReference type="AlphaFoldDB" id="A0A9W4JNG8"/>
<organism evidence="1 2">
    <name type="scientific">Penicillium salamii</name>
    <dbReference type="NCBI Taxonomy" id="1612424"/>
    <lineage>
        <taxon>Eukaryota</taxon>
        <taxon>Fungi</taxon>
        <taxon>Dikarya</taxon>
        <taxon>Ascomycota</taxon>
        <taxon>Pezizomycotina</taxon>
        <taxon>Eurotiomycetes</taxon>
        <taxon>Eurotiomycetidae</taxon>
        <taxon>Eurotiales</taxon>
        <taxon>Aspergillaceae</taxon>
        <taxon>Penicillium</taxon>
    </lineage>
</organism>
<protein>
    <submittedName>
        <fullName evidence="1">Uncharacterized protein</fullName>
    </submittedName>
</protein>